<evidence type="ECO:0000313" key="4">
    <source>
        <dbReference type="EMBL" id="CBL17113.1"/>
    </source>
</evidence>
<evidence type="ECO:0000313" key="5">
    <source>
        <dbReference type="Proteomes" id="UP000007054"/>
    </source>
</evidence>
<feature type="domain" description="ABC transporter" evidence="3">
    <location>
        <begin position="3"/>
        <end position="219"/>
    </location>
</feature>
<name>D4LBW8_RUMC1</name>
<sequence length="220" mass="23873">MTITVKNVVKKIRGNLVADQVNLTLHSGTVYGLCGYNGCGKTMLMRLIAGLIVPTEGEIQFDGKVLGKDISFPPSMGILIESPAFLGGMSGFENLKLLASIQGKITDETVRKAIARVGLDPKDKKKYRKYSLGMKQRLGIAAAIMESPELVILDEPTNALDSDGVALTKKLIAEERERGALVIMTCHDHVTLEGVCDTIYTIEHGRITDEKHMDAEGTAE</sequence>
<dbReference type="SUPFAM" id="SSF52540">
    <property type="entry name" value="P-loop containing nucleoside triphosphate hydrolases"/>
    <property type="match status" value="1"/>
</dbReference>
<dbReference type="InterPro" id="IPR003593">
    <property type="entry name" value="AAA+_ATPase"/>
</dbReference>
<evidence type="ECO:0000256" key="1">
    <source>
        <dbReference type="ARBA" id="ARBA00022741"/>
    </source>
</evidence>
<dbReference type="PROSITE" id="PS50893">
    <property type="entry name" value="ABC_TRANSPORTER_2"/>
    <property type="match status" value="1"/>
</dbReference>
<dbReference type="PANTHER" id="PTHR43158:SF7">
    <property type="entry name" value="ABC TRANSPORTER, ATP-BINDING PROTEIN"/>
    <property type="match status" value="1"/>
</dbReference>
<evidence type="ECO:0000259" key="3">
    <source>
        <dbReference type="PROSITE" id="PS50893"/>
    </source>
</evidence>
<dbReference type="Proteomes" id="UP000007054">
    <property type="component" value="Chromosome"/>
</dbReference>
<evidence type="ECO:0000256" key="2">
    <source>
        <dbReference type="ARBA" id="ARBA00022840"/>
    </source>
</evidence>
<dbReference type="Pfam" id="PF00005">
    <property type="entry name" value="ABC_tran"/>
    <property type="match status" value="1"/>
</dbReference>
<dbReference type="InterPro" id="IPR003439">
    <property type="entry name" value="ABC_transporter-like_ATP-bd"/>
</dbReference>
<dbReference type="PROSITE" id="PS00211">
    <property type="entry name" value="ABC_TRANSPORTER_1"/>
    <property type="match status" value="1"/>
</dbReference>
<accession>D4LBW8</accession>
<dbReference type="EMBL" id="FP929052">
    <property type="protein sequence ID" value="CBL17113.1"/>
    <property type="molecule type" value="Genomic_DNA"/>
</dbReference>
<dbReference type="RefSeq" id="WP_015558020.1">
    <property type="nucleotide sequence ID" value="NC_021039.1"/>
</dbReference>
<dbReference type="STRING" id="213810.RUM_09420"/>
<gene>
    <name evidence="4" type="ordered locus">RUM_09420</name>
</gene>
<dbReference type="SMART" id="SM00382">
    <property type="entry name" value="AAA"/>
    <property type="match status" value="1"/>
</dbReference>
<keyword evidence="2" id="KW-0067">ATP-binding</keyword>
<organism evidence="4 5">
    <name type="scientific">Ruminococcus champanellensis (strain DSM 18848 / JCM 17042 / KCTC 15320 / 18P13)</name>
    <dbReference type="NCBI Taxonomy" id="213810"/>
    <lineage>
        <taxon>Bacteria</taxon>
        <taxon>Bacillati</taxon>
        <taxon>Bacillota</taxon>
        <taxon>Clostridia</taxon>
        <taxon>Eubacteriales</taxon>
        <taxon>Oscillospiraceae</taxon>
        <taxon>Ruminococcus</taxon>
    </lineage>
</organism>
<dbReference type="GO" id="GO:0005524">
    <property type="term" value="F:ATP binding"/>
    <property type="evidence" value="ECO:0007669"/>
    <property type="project" value="UniProtKB-KW"/>
</dbReference>
<dbReference type="GeneID" id="83155704"/>
<dbReference type="KEGG" id="rch:RUM_09420"/>
<keyword evidence="1" id="KW-0547">Nucleotide-binding</keyword>
<dbReference type="PANTHER" id="PTHR43158">
    <property type="entry name" value="SKFA PEPTIDE EXPORT ATP-BINDING PROTEIN SKFE"/>
    <property type="match status" value="1"/>
</dbReference>
<dbReference type="HOGENOM" id="CLU_000604_1_2_9"/>
<protein>
    <submittedName>
        <fullName evidence="4">ABC-type multidrug transport system, ATPase component</fullName>
    </submittedName>
</protein>
<proteinExistence type="predicted"/>
<dbReference type="BioCyc" id="RCHA213810:RUM_RS04520-MONOMER"/>
<dbReference type="PATRIC" id="fig|213810.4.peg.846"/>
<dbReference type="AlphaFoldDB" id="D4LBW8"/>
<dbReference type="GO" id="GO:0016887">
    <property type="term" value="F:ATP hydrolysis activity"/>
    <property type="evidence" value="ECO:0007669"/>
    <property type="project" value="InterPro"/>
</dbReference>
<reference evidence="4" key="2">
    <citation type="submission" date="2010-03" db="EMBL/GenBank/DDBJ databases">
        <authorList>
            <person name="Pajon A."/>
        </authorList>
    </citation>
    <scope>NUCLEOTIDE SEQUENCE</scope>
    <source>
        <strain evidence="4">Type strain: 18P13</strain>
    </source>
</reference>
<keyword evidence="5" id="KW-1185">Reference proteome</keyword>
<dbReference type="InterPro" id="IPR027417">
    <property type="entry name" value="P-loop_NTPase"/>
</dbReference>
<reference evidence="4" key="1">
    <citation type="submission" date="2010-03" db="EMBL/GenBank/DDBJ databases">
        <title>The genome sequence of Ruminococcus sp. 18P13.</title>
        <authorList>
            <consortium name="metaHIT consortium -- http://www.metahit.eu/"/>
            <person name="Pajon A."/>
            <person name="Turner K."/>
            <person name="Parkhill J."/>
            <person name="Bernalier A."/>
        </authorList>
    </citation>
    <scope>NUCLEOTIDE SEQUENCE [LARGE SCALE GENOMIC DNA]</scope>
    <source>
        <strain evidence="4">Type strain: 18P13</strain>
    </source>
</reference>
<dbReference type="InterPro" id="IPR017871">
    <property type="entry name" value="ABC_transporter-like_CS"/>
</dbReference>
<dbReference type="Gene3D" id="3.40.50.300">
    <property type="entry name" value="P-loop containing nucleotide triphosphate hydrolases"/>
    <property type="match status" value="1"/>
</dbReference>